<dbReference type="EMBL" id="JAWPEI010000004">
    <property type="protein sequence ID" value="KAK4729823.1"/>
    <property type="molecule type" value="Genomic_DNA"/>
</dbReference>
<gene>
    <name evidence="3" type="ORF">R3W88_022811</name>
</gene>
<accession>A0AAV9LWQ9</accession>
<evidence type="ECO:0000256" key="1">
    <source>
        <dbReference type="SAM" id="MobiDB-lite"/>
    </source>
</evidence>
<protein>
    <recommendedName>
        <fullName evidence="2">Retrotransposon gag domain-containing protein</fullName>
    </recommendedName>
</protein>
<feature type="region of interest" description="Disordered" evidence="1">
    <location>
        <begin position="93"/>
        <end position="117"/>
    </location>
</feature>
<dbReference type="Pfam" id="PF03732">
    <property type="entry name" value="Retrotrans_gag"/>
    <property type="match status" value="1"/>
</dbReference>
<comment type="caution">
    <text evidence="3">The sequence shown here is derived from an EMBL/GenBank/DDBJ whole genome shotgun (WGS) entry which is preliminary data.</text>
</comment>
<feature type="domain" description="Retrotransposon gag" evidence="2">
    <location>
        <begin position="186"/>
        <end position="256"/>
    </location>
</feature>
<dbReference type="InterPro" id="IPR005162">
    <property type="entry name" value="Retrotrans_gag_dom"/>
</dbReference>
<sequence>MARTRATVSGGRGKTLPEAVVEAPARGRGRARARGRARGTTLARGLVRGRDREVSSEPQIDYREDQVPPEIAAITLLYDILLRVLSVLESFSQGGGATATPKDSQTRKGAQTQGQQEAPVIQDVVGQLLKDPVVENDLAPAVGGQGEPLVVLTEDEQRSEDAHEFLTICRELLEVVGLAELHGVRYATLQLCRPVREWWRTYSGALPAGSLPVTWERFSSAFHNRFILWSMREESHLRFENLRQDNLSVTEYEARFC</sequence>
<keyword evidence="4" id="KW-1185">Reference proteome</keyword>
<proteinExistence type="predicted"/>
<name>A0AAV9LWQ9_9SOLN</name>
<organism evidence="3 4">
    <name type="scientific">Solanum pinnatisectum</name>
    <name type="common">tansyleaf nightshade</name>
    <dbReference type="NCBI Taxonomy" id="50273"/>
    <lineage>
        <taxon>Eukaryota</taxon>
        <taxon>Viridiplantae</taxon>
        <taxon>Streptophyta</taxon>
        <taxon>Embryophyta</taxon>
        <taxon>Tracheophyta</taxon>
        <taxon>Spermatophyta</taxon>
        <taxon>Magnoliopsida</taxon>
        <taxon>eudicotyledons</taxon>
        <taxon>Gunneridae</taxon>
        <taxon>Pentapetalae</taxon>
        <taxon>asterids</taxon>
        <taxon>lamiids</taxon>
        <taxon>Solanales</taxon>
        <taxon>Solanaceae</taxon>
        <taxon>Solanoideae</taxon>
        <taxon>Solaneae</taxon>
        <taxon>Solanum</taxon>
    </lineage>
</organism>
<reference evidence="3 4" key="1">
    <citation type="submission" date="2023-10" db="EMBL/GenBank/DDBJ databases">
        <title>Genome-Wide Identification Analysis in wild type Solanum Pinnatisectum Reveals Some Genes Defensing Phytophthora Infestans.</title>
        <authorList>
            <person name="Sun C."/>
        </authorList>
    </citation>
    <scope>NUCLEOTIDE SEQUENCE [LARGE SCALE GENOMIC DNA]</scope>
    <source>
        <strain evidence="3">LQN</strain>
        <tissue evidence="3">Leaf</tissue>
    </source>
</reference>
<evidence type="ECO:0000313" key="4">
    <source>
        <dbReference type="Proteomes" id="UP001311915"/>
    </source>
</evidence>
<dbReference type="AlphaFoldDB" id="A0AAV9LWQ9"/>
<evidence type="ECO:0000313" key="3">
    <source>
        <dbReference type="EMBL" id="KAK4729823.1"/>
    </source>
</evidence>
<feature type="compositionally biased region" description="Polar residues" evidence="1">
    <location>
        <begin position="101"/>
        <end position="116"/>
    </location>
</feature>
<dbReference type="Proteomes" id="UP001311915">
    <property type="component" value="Unassembled WGS sequence"/>
</dbReference>
<evidence type="ECO:0000259" key="2">
    <source>
        <dbReference type="Pfam" id="PF03732"/>
    </source>
</evidence>